<feature type="active site" description="Proton donor" evidence="4">
    <location>
        <position position="55"/>
    </location>
</feature>
<keyword evidence="3" id="KW-0560">Oxidoreductase</keyword>
<dbReference type="PRINTS" id="PR00069">
    <property type="entry name" value="ALDKETRDTASE"/>
</dbReference>
<reference evidence="8 9" key="1">
    <citation type="journal article" date="2016" name="Nat. Commun.">
        <title>Thousands of microbial genomes shed light on interconnected biogeochemical processes in an aquifer system.</title>
        <authorList>
            <person name="Anantharaman K."/>
            <person name="Brown C.T."/>
            <person name="Hug L.A."/>
            <person name="Sharon I."/>
            <person name="Castelle C.J."/>
            <person name="Probst A.J."/>
            <person name="Thomas B.C."/>
            <person name="Singh A."/>
            <person name="Wilkins M.J."/>
            <person name="Karaoz U."/>
            <person name="Brodie E.L."/>
            <person name="Williams K.H."/>
            <person name="Hubbard S.S."/>
            <person name="Banfield J.F."/>
        </authorList>
    </citation>
    <scope>NUCLEOTIDE SEQUENCE [LARGE SCALE GENOMIC DNA]</scope>
</reference>
<dbReference type="Gene3D" id="3.20.20.100">
    <property type="entry name" value="NADP-dependent oxidoreductase domain"/>
    <property type="match status" value="1"/>
</dbReference>
<dbReference type="SUPFAM" id="SSF51430">
    <property type="entry name" value="NAD(P)-linked oxidoreductase"/>
    <property type="match status" value="1"/>
</dbReference>
<proteinExistence type="inferred from homology"/>
<dbReference type="InterPro" id="IPR036812">
    <property type="entry name" value="NAD(P)_OxRdtase_dom_sf"/>
</dbReference>
<dbReference type="PROSITE" id="PS00062">
    <property type="entry name" value="ALDOKETO_REDUCTASE_2"/>
    <property type="match status" value="1"/>
</dbReference>
<evidence type="ECO:0000256" key="4">
    <source>
        <dbReference type="PIRSR" id="PIRSR000097-1"/>
    </source>
</evidence>
<dbReference type="InterPro" id="IPR020471">
    <property type="entry name" value="AKR"/>
</dbReference>
<dbReference type="AlphaFoldDB" id="A0A1G2CC43"/>
<organism evidence="8 9">
    <name type="scientific">Candidatus Liptonbacteria bacterium RIFCSPLOWO2_01_FULL_45_15</name>
    <dbReference type="NCBI Taxonomy" id="1798649"/>
    <lineage>
        <taxon>Bacteria</taxon>
        <taxon>Candidatus Liptoniibacteriota</taxon>
    </lineage>
</organism>
<evidence type="ECO:0000256" key="6">
    <source>
        <dbReference type="PIRSR" id="PIRSR000097-3"/>
    </source>
</evidence>
<dbReference type="Proteomes" id="UP000176287">
    <property type="component" value="Unassembled WGS sequence"/>
</dbReference>
<dbReference type="EMBL" id="MHKZ01000054">
    <property type="protein sequence ID" value="OGY98751.1"/>
    <property type="molecule type" value="Genomic_DNA"/>
</dbReference>
<dbReference type="FunFam" id="3.20.20.100:FF:000015">
    <property type="entry name" value="Oxidoreductase, aldo/keto reductase family"/>
    <property type="match status" value="1"/>
</dbReference>
<evidence type="ECO:0000259" key="7">
    <source>
        <dbReference type="Pfam" id="PF00248"/>
    </source>
</evidence>
<feature type="domain" description="NADP-dependent oxidoreductase" evidence="7">
    <location>
        <begin position="21"/>
        <end position="272"/>
    </location>
</feature>
<evidence type="ECO:0000256" key="5">
    <source>
        <dbReference type="PIRSR" id="PIRSR000097-2"/>
    </source>
</evidence>
<dbReference type="STRING" id="1798649.A3B13_01120"/>
<feature type="binding site" evidence="5">
    <location>
        <position position="113"/>
    </location>
    <ligand>
        <name>substrate</name>
    </ligand>
</feature>
<evidence type="ECO:0000256" key="1">
    <source>
        <dbReference type="ARBA" id="ARBA00007905"/>
    </source>
</evidence>
<accession>A0A1G2CC43</accession>
<comment type="caution">
    <text evidence="8">The sequence shown here is derived from an EMBL/GenBank/DDBJ whole genome shotgun (WGS) entry which is preliminary data.</text>
</comment>
<dbReference type="PROSITE" id="PS00063">
    <property type="entry name" value="ALDOKETO_REDUCTASE_3"/>
    <property type="match status" value="1"/>
</dbReference>
<name>A0A1G2CC43_9BACT</name>
<evidence type="ECO:0000256" key="3">
    <source>
        <dbReference type="ARBA" id="ARBA00023002"/>
    </source>
</evidence>
<feature type="site" description="Lowers pKa of active site Tyr" evidence="6">
    <location>
        <position position="80"/>
    </location>
</feature>
<dbReference type="InterPro" id="IPR018170">
    <property type="entry name" value="Aldo/ket_reductase_CS"/>
</dbReference>
<dbReference type="PROSITE" id="PS00798">
    <property type="entry name" value="ALDOKETO_REDUCTASE_1"/>
    <property type="match status" value="1"/>
</dbReference>
<dbReference type="PANTHER" id="PTHR43827:SF3">
    <property type="entry name" value="NADP-DEPENDENT OXIDOREDUCTASE DOMAIN-CONTAINING PROTEIN"/>
    <property type="match status" value="1"/>
</dbReference>
<dbReference type="PIRSF" id="PIRSF000097">
    <property type="entry name" value="AKR"/>
    <property type="match status" value="1"/>
</dbReference>
<keyword evidence="2" id="KW-0521">NADP</keyword>
<dbReference type="PANTHER" id="PTHR43827">
    <property type="entry name" value="2,5-DIKETO-D-GLUCONIC ACID REDUCTASE"/>
    <property type="match status" value="1"/>
</dbReference>
<evidence type="ECO:0000313" key="8">
    <source>
        <dbReference type="EMBL" id="OGY98751.1"/>
    </source>
</evidence>
<dbReference type="Pfam" id="PF00248">
    <property type="entry name" value="Aldo_ket_red"/>
    <property type="match status" value="1"/>
</dbReference>
<protein>
    <submittedName>
        <fullName evidence="8">Glyoxal reductase</fullName>
    </submittedName>
</protein>
<sequence>MKKLNLNSRILLNNGINIPVIGIGTYRVEDGEPVTSEIKWALEAGYRLIDTASAYNNEEGVGRAIAESGIPREKLFITTKLQDIDEGYASTLRAIDVSLTKLELTYVDLYLIHWPTASPNHKISINKRDETWKAMEEICKSGKAKAIGVSNYTITHLEEMKKYSAILPVINQVEFHPFLYQKELLDYCKENSIALQAHSPLASGNISRNDVIGDIAKKHGKNNTHILIRWSLQHGLIPIPKSIHKERIEENIQVFDFELSEEDMVRIDDLNENLRFRSNPENLK</sequence>
<gene>
    <name evidence="8" type="ORF">A3B13_01120</name>
</gene>
<dbReference type="InterPro" id="IPR023210">
    <property type="entry name" value="NADP_OxRdtase_dom"/>
</dbReference>
<evidence type="ECO:0000256" key="2">
    <source>
        <dbReference type="ARBA" id="ARBA00022857"/>
    </source>
</evidence>
<dbReference type="GO" id="GO:0016616">
    <property type="term" value="F:oxidoreductase activity, acting on the CH-OH group of donors, NAD or NADP as acceptor"/>
    <property type="evidence" value="ECO:0007669"/>
    <property type="project" value="UniProtKB-ARBA"/>
</dbReference>
<evidence type="ECO:0000313" key="9">
    <source>
        <dbReference type="Proteomes" id="UP000176287"/>
    </source>
</evidence>
<comment type="similarity">
    <text evidence="1">Belongs to the aldo/keto reductase family.</text>
</comment>